<keyword evidence="3" id="KW-1185">Reference proteome</keyword>
<dbReference type="SUPFAM" id="SSF54909">
    <property type="entry name" value="Dimeric alpha+beta barrel"/>
    <property type="match status" value="1"/>
</dbReference>
<dbReference type="InterPro" id="IPR012577">
    <property type="entry name" value="NIPSNAP"/>
</dbReference>
<proteinExistence type="predicted"/>
<comment type="caution">
    <text evidence="2">The sequence shown here is derived from an EMBL/GenBank/DDBJ whole genome shotgun (WGS) entry which is preliminary data.</text>
</comment>
<evidence type="ECO:0000313" key="3">
    <source>
        <dbReference type="Proteomes" id="UP000632849"/>
    </source>
</evidence>
<feature type="domain" description="NIPSNAP" evidence="1">
    <location>
        <begin position="12"/>
        <end position="104"/>
    </location>
</feature>
<evidence type="ECO:0000259" key="1">
    <source>
        <dbReference type="Pfam" id="PF07978"/>
    </source>
</evidence>
<dbReference type="RefSeq" id="WP_268982953.1">
    <property type="nucleotide sequence ID" value="NZ_BNBE01000001.1"/>
</dbReference>
<protein>
    <submittedName>
        <fullName evidence="2">NIPSNAP family protein</fullName>
    </submittedName>
</protein>
<dbReference type="InterPro" id="IPR011008">
    <property type="entry name" value="Dimeric_a/b-barrel"/>
</dbReference>
<organism evidence="2 3">
    <name type="scientific">Streptomyces filamentosus</name>
    <name type="common">Streptomyces roseosporus</name>
    <dbReference type="NCBI Taxonomy" id="67294"/>
    <lineage>
        <taxon>Bacteria</taxon>
        <taxon>Bacillati</taxon>
        <taxon>Actinomycetota</taxon>
        <taxon>Actinomycetes</taxon>
        <taxon>Kitasatosporales</taxon>
        <taxon>Streptomycetaceae</taxon>
        <taxon>Streptomyces</taxon>
    </lineage>
</organism>
<evidence type="ECO:0000313" key="2">
    <source>
        <dbReference type="EMBL" id="GHF86668.1"/>
    </source>
</evidence>
<reference evidence="2" key="2">
    <citation type="submission" date="2020-09" db="EMBL/GenBank/DDBJ databases">
        <authorList>
            <person name="Sun Q."/>
            <person name="Ohkuma M."/>
        </authorList>
    </citation>
    <scope>NUCLEOTIDE SEQUENCE</scope>
    <source>
        <strain evidence="2">JCM 4122</strain>
    </source>
</reference>
<dbReference type="EMBL" id="BNBE01000001">
    <property type="protein sequence ID" value="GHF86668.1"/>
    <property type="molecule type" value="Genomic_DNA"/>
</dbReference>
<dbReference type="Gene3D" id="3.30.70.100">
    <property type="match status" value="1"/>
</dbReference>
<gene>
    <name evidence="2" type="ORF">GCM10017667_13870</name>
</gene>
<sequence>MGSVDVSRCSVFELRQYTLRPGRRDVLIELFDREFVESQEAEGMSILGQFRDLDDPDRFVWIRGFDGMEGRAEALEGFYGGPVWREHREAANATMVDSDDVLLLRAASEDGGFAVGVGARPAPGEPAPSPGSVVLATIWYGREPFDAAFADFFRRHVLPVLDETGGEPLAHLRSEHAPNTFPALPVRLHEEVFVWFARFAGEEHLDRHLKDVRESGRWRDEVRPVLAERFARGPQRLRLAPTGRSALR</sequence>
<dbReference type="AlphaFoldDB" id="A0A919BG95"/>
<accession>A0A919BG95</accession>
<dbReference type="Pfam" id="PF07978">
    <property type="entry name" value="NIPSNAP"/>
    <property type="match status" value="1"/>
</dbReference>
<reference evidence="2" key="1">
    <citation type="journal article" date="2014" name="Int. J. Syst. Evol. Microbiol.">
        <title>Complete genome sequence of Corynebacterium casei LMG S-19264T (=DSM 44701T), isolated from a smear-ripened cheese.</title>
        <authorList>
            <consortium name="US DOE Joint Genome Institute (JGI-PGF)"/>
            <person name="Walter F."/>
            <person name="Albersmeier A."/>
            <person name="Kalinowski J."/>
            <person name="Ruckert C."/>
        </authorList>
    </citation>
    <scope>NUCLEOTIDE SEQUENCE</scope>
    <source>
        <strain evidence="2">JCM 4122</strain>
    </source>
</reference>
<dbReference type="Proteomes" id="UP000632849">
    <property type="component" value="Unassembled WGS sequence"/>
</dbReference>
<name>A0A919BG95_STRFL</name>